<evidence type="ECO:0000313" key="2">
    <source>
        <dbReference type="EMBL" id="TMS32276.1"/>
    </source>
</evidence>
<dbReference type="Proteomes" id="UP000298663">
    <property type="component" value="Unassembled WGS sequence"/>
</dbReference>
<comment type="caution">
    <text evidence="2">The sequence shown here is derived from an EMBL/GenBank/DDBJ whole genome shotgun (WGS) entry which is preliminary data.</text>
</comment>
<feature type="compositionally biased region" description="Low complexity" evidence="1">
    <location>
        <begin position="1"/>
        <end position="11"/>
    </location>
</feature>
<gene>
    <name evidence="2" type="ORF">L596_000141</name>
</gene>
<accession>A0A4U8UHT1</accession>
<evidence type="ECO:0000256" key="1">
    <source>
        <dbReference type="SAM" id="MobiDB-lite"/>
    </source>
</evidence>
<feature type="region of interest" description="Disordered" evidence="1">
    <location>
        <begin position="1"/>
        <end position="21"/>
    </location>
</feature>
<dbReference type="EMBL" id="AZBU02000001">
    <property type="protein sequence ID" value="TMS32276.1"/>
    <property type="molecule type" value="Genomic_DNA"/>
</dbReference>
<sequence length="85" mass="9702">MATNTDNLPDSTTDDDSLSKKKQFDDDHLDEIVNEFFGLVNTFSTSKRQHTFQQVLRVAEDVEQERIAAEERRLAAKEGIDSTQN</sequence>
<reference evidence="2 3" key="1">
    <citation type="journal article" date="2015" name="Genome Biol.">
        <title>Comparative genomics of Steinernema reveals deeply conserved gene regulatory networks.</title>
        <authorList>
            <person name="Dillman A.R."/>
            <person name="Macchietto M."/>
            <person name="Porter C.F."/>
            <person name="Rogers A."/>
            <person name="Williams B."/>
            <person name="Antoshechkin I."/>
            <person name="Lee M.M."/>
            <person name="Goodwin Z."/>
            <person name="Lu X."/>
            <person name="Lewis E.E."/>
            <person name="Goodrich-Blair H."/>
            <person name="Stock S.P."/>
            <person name="Adams B.J."/>
            <person name="Sternberg P.W."/>
            <person name="Mortazavi A."/>
        </authorList>
    </citation>
    <scope>NUCLEOTIDE SEQUENCE [LARGE SCALE GENOMIC DNA]</scope>
    <source>
        <strain evidence="2 3">ALL</strain>
    </source>
</reference>
<keyword evidence="3" id="KW-1185">Reference proteome</keyword>
<proteinExistence type="predicted"/>
<dbReference type="AlphaFoldDB" id="A0A4U8UHT1"/>
<protein>
    <submittedName>
        <fullName evidence="2">Uncharacterized protein</fullName>
    </submittedName>
</protein>
<name>A0A4U8UHT1_STECR</name>
<organism evidence="2 3">
    <name type="scientific">Steinernema carpocapsae</name>
    <name type="common">Entomopathogenic nematode</name>
    <dbReference type="NCBI Taxonomy" id="34508"/>
    <lineage>
        <taxon>Eukaryota</taxon>
        <taxon>Metazoa</taxon>
        <taxon>Ecdysozoa</taxon>
        <taxon>Nematoda</taxon>
        <taxon>Chromadorea</taxon>
        <taxon>Rhabditida</taxon>
        <taxon>Tylenchina</taxon>
        <taxon>Panagrolaimomorpha</taxon>
        <taxon>Strongyloidoidea</taxon>
        <taxon>Steinernematidae</taxon>
        <taxon>Steinernema</taxon>
    </lineage>
</organism>
<reference evidence="2 3" key="2">
    <citation type="journal article" date="2019" name="G3 (Bethesda)">
        <title>Hybrid Assembly of the Genome of the Entomopathogenic Nematode Steinernema carpocapsae Identifies the X-Chromosome.</title>
        <authorList>
            <person name="Serra L."/>
            <person name="Macchietto M."/>
            <person name="Macias-Munoz A."/>
            <person name="McGill C.J."/>
            <person name="Rodriguez I.M."/>
            <person name="Rodriguez B."/>
            <person name="Murad R."/>
            <person name="Mortazavi A."/>
        </authorList>
    </citation>
    <scope>NUCLEOTIDE SEQUENCE [LARGE SCALE GENOMIC DNA]</scope>
    <source>
        <strain evidence="2 3">ALL</strain>
    </source>
</reference>
<evidence type="ECO:0000313" key="3">
    <source>
        <dbReference type="Proteomes" id="UP000298663"/>
    </source>
</evidence>